<dbReference type="GO" id="GO:0003887">
    <property type="term" value="F:DNA-directed DNA polymerase activity"/>
    <property type="evidence" value="ECO:0007669"/>
    <property type="project" value="InterPro"/>
</dbReference>
<protein>
    <recommendedName>
        <fullName evidence="3">DNA polymerase III subunit chi</fullName>
    </recommendedName>
</protein>
<dbReference type="Proteomes" id="UP000198462">
    <property type="component" value="Unassembled WGS sequence"/>
</dbReference>
<keyword evidence="2" id="KW-1185">Reference proteome</keyword>
<dbReference type="Pfam" id="PF04364">
    <property type="entry name" value="DNA_pol3_chi"/>
    <property type="match status" value="1"/>
</dbReference>
<dbReference type="GO" id="GO:0006260">
    <property type="term" value="P:DNA replication"/>
    <property type="evidence" value="ECO:0007669"/>
    <property type="project" value="InterPro"/>
</dbReference>
<dbReference type="GO" id="GO:0032298">
    <property type="term" value="P:positive regulation of DNA-templated DNA replication initiation"/>
    <property type="evidence" value="ECO:0007669"/>
    <property type="project" value="TreeGrafter"/>
</dbReference>
<dbReference type="EMBL" id="NFZT01000001">
    <property type="protein sequence ID" value="OWV34161.1"/>
    <property type="molecule type" value="Genomic_DNA"/>
</dbReference>
<evidence type="ECO:0008006" key="3">
    <source>
        <dbReference type="Google" id="ProtNLM"/>
    </source>
</evidence>
<dbReference type="InterPro" id="IPR007459">
    <property type="entry name" value="DNA_pol3_chi"/>
</dbReference>
<dbReference type="AlphaFoldDB" id="A0A219B7B7"/>
<dbReference type="SUPFAM" id="SSF102400">
    <property type="entry name" value="DNA polymerase III chi subunit"/>
    <property type="match status" value="1"/>
</dbReference>
<dbReference type="PANTHER" id="PTHR38767">
    <property type="entry name" value="DNA POLYMERASE III SUBUNIT CHI"/>
    <property type="match status" value="1"/>
</dbReference>
<comment type="caution">
    <text evidence="1">The sequence shown here is derived from an EMBL/GenBank/DDBJ whole genome shotgun (WGS) entry which is preliminary data.</text>
</comment>
<sequence>MDVGFYHCTRSSPETVVPQLAEKAMAANYRLLVRVAGPEEAGRLDELLWNYRADSFLPHGVAGVGDEDARQPLLISTDFSPVNDATLAISMSQGLPFGEAKFDRVLLLFDGSDEEETRRARGHWRAVAEREDVSRTYWQQMERGWSKSA</sequence>
<dbReference type="PANTHER" id="PTHR38767:SF1">
    <property type="entry name" value="DNA POLYMERASE III SUBUNIT CHI"/>
    <property type="match status" value="1"/>
</dbReference>
<organism evidence="1 2">
    <name type="scientific">Pacificimonas flava</name>
    <dbReference type="NCBI Taxonomy" id="1234595"/>
    <lineage>
        <taxon>Bacteria</taxon>
        <taxon>Pseudomonadati</taxon>
        <taxon>Pseudomonadota</taxon>
        <taxon>Alphaproteobacteria</taxon>
        <taxon>Sphingomonadales</taxon>
        <taxon>Sphingosinicellaceae</taxon>
        <taxon>Pacificimonas</taxon>
    </lineage>
</organism>
<dbReference type="InterPro" id="IPR036768">
    <property type="entry name" value="PolIII_chi_sf"/>
</dbReference>
<evidence type="ECO:0000313" key="2">
    <source>
        <dbReference type="Proteomes" id="UP000198462"/>
    </source>
</evidence>
<reference evidence="2" key="1">
    <citation type="submission" date="2017-05" db="EMBL/GenBank/DDBJ databases">
        <authorList>
            <person name="Lin X."/>
        </authorList>
    </citation>
    <scope>NUCLEOTIDE SEQUENCE [LARGE SCALE GENOMIC DNA]</scope>
    <source>
        <strain evidence="2">JLT2012</strain>
    </source>
</reference>
<name>A0A219B7B7_9SPHN</name>
<dbReference type="RefSeq" id="WP_088712860.1">
    <property type="nucleotide sequence ID" value="NZ_NFZT01000001.1"/>
</dbReference>
<dbReference type="Gene3D" id="3.40.50.10110">
    <property type="entry name" value="DNA polymerase III subunit chi"/>
    <property type="match status" value="1"/>
</dbReference>
<evidence type="ECO:0000313" key="1">
    <source>
        <dbReference type="EMBL" id="OWV34161.1"/>
    </source>
</evidence>
<accession>A0A219B7B7</accession>
<proteinExistence type="predicted"/>
<dbReference type="GO" id="GO:0003677">
    <property type="term" value="F:DNA binding"/>
    <property type="evidence" value="ECO:0007669"/>
    <property type="project" value="InterPro"/>
</dbReference>
<gene>
    <name evidence="1" type="ORF">B5C34_12300</name>
</gene>
<dbReference type="OrthoDB" id="9795973at2"/>